<dbReference type="Proteomes" id="UP000197032">
    <property type="component" value="Unassembled WGS sequence"/>
</dbReference>
<dbReference type="AlphaFoldDB" id="A0A1Z5HRQ8"/>
<protein>
    <submittedName>
        <fullName evidence="1">Uncharacterized protein</fullName>
    </submittedName>
</protein>
<sequence length="33" mass="3695">MKKAEKKASVTGDVIIVGVDIAKKKHWARIYNP</sequence>
<name>A0A1Z5HRQ8_9FIRM</name>
<organism evidence="1 2">
    <name type="scientific">Calderihabitans maritimus</name>
    <dbReference type="NCBI Taxonomy" id="1246530"/>
    <lineage>
        <taxon>Bacteria</taxon>
        <taxon>Bacillati</taxon>
        <taxon>Bacillota</taxon>
        <taxon>Clostridia</taxon>
        <taxon>Neomoorellales</taxon>
        <taxon>Calderihabitantaceae</taxon>
        <taxon>Calderihabitans</taxon>
    </lineage>
</organism>
<gene>
    <name evidence="1" type="ORF">KKC1_13670</name>
</gene>
<evidence type="ECO:0000313" key="2">
    <source>
        <dbReference type="Proteomes" id="UP000197032"/>
    </source>
</evidence>
<dbReference type="EMBL" id="BDGJ01000063">
    <property type="protein sequence ID" value="GAW92209.1"/>
    <property type="molecule type" value="Genomic_DNA"/>
</dbReference>
<accession>A0A1Z5HRQ8</accession>
<evidence type="ECO:0000313" key="1">
    <source>
        <dbReference type="EMBL" id="GAW92209.1"/>
    </source>
</evidence>
<feature type="non-terminal residue" evidence="1">
    <location>
        <position position="33"/>
    </location>
</feature>
<keyword evidence="2" id="KW-1185">Reference proteome</keyword>
<proteinExistence type="predicted"/>
<reference evidence="2" key="1">
    <citation type="journal article" date="2017" name="Appl. Environ. Microbiol.">
        <title>Genomic analysis of Calderihabitans maritimus KKC1, a thermophilic hydrogenogenic carboxydotrophic bacterium isolated from marine sediment.</title>
        <authorList>
            <person name="Omae K."/>
            <person name="Yoneda Y."/>
            <person name="Fukuyama Y."/>
            <person name="Yoshida T."/>
            <person name="Sako Y."/>
        </authorList>
    </citation>
    <scope>NUCLEOTIDE SEQUENCE [LARGE SCALE GENOMIC DNA]</scope>
    <source>
        <strain evidence="2">KKC1</strain>
    </source>
</reference>
<comment type="caution">
    <text evidence="1">The sequence shown here is derived from an EMBL/GenBank/DDBJ whole genome shotgun (WGS) entry which is preliminary data.</text>
</comment>